<dbReference type="EMBL" id="JAPFQL010000002">
    <property type="protein sequence ID" value="MDC5695798.1"/>
    <property type="molecule type" value="Genomic_DNA"/>
</dbReference>
<organism evidence="2 3">
    <name type="scientific">Intrasporangium calvum</name>
    <dbReference type="NCBI Taxonomy" id="53358"/>
    <lineage>
        <taxon>Bacteria</taxon>
        <taxon>Bacillati</taxon>
        <taxon>Actinomycetota</taxon>
        <taxon>Actinomycetes</taxon>
        <taxon>Micrococcales</taxon>
        <taxon>Intrasporangiaceae</taxon>
        <taxon>Intrasporangium</taxon>
    </lineage>
</organism>
<accession>A0ABT5GC49</accession>
<feature type="compositionally biased region" description="Gly residues" evidence="1">
    <location>
        <begin position="73"/>
        <end position="82"/>
    </location>
</feature>
<dbReference type="Pfam" id="PF11248">
    <property type="entry name" value="DUF3046"/>
    <property type="match status" value="1"/>
</dbReference>
<evidence type="ECO:0000313" key="2">
    <source>
        <dbReference type="EMBL" id="MDC5695798.1"/>
    </source>
</evidence>
<evidence type="ECO:0000313" key="3">
    <source>
        <dbReference type="Proteomes" id="UP001150259"/>
    </source>
</evidence>
<protein>
    <submittedName>
        <fullName evidence="2">DUF3046 domain-containing protein</fullName>
    </submittedName>
</protein>
<comment type="caution">
    <text evidence="2">The sequence shown here is derived from an EMBL/GenBank/DDBJ whole genome shotgun (WGS) entry which is preliminary data.</text>
</comment>
<dbReference type="InterPro" id="IPR021408">
    <property type="entry name" value="DUF3046"/>
</dbReference>
<sequence>MSHFWTLMNDEFGAEYAATLARDHVLGSLGGRTVNEALEQGEPPRAVWDALCDDMDVPAERRLGRNTRVARGAQGGQLGGKP</sequence>
<name>A0ABT5GC49_9MICO</name>
<feature type="region of interest" description="Disordered" evidence="1">
    <location>
        <begin position="62"/>
        <end position="82"/>
    </location>
</feature>
<gene>
    <name evidence="2" type="ORF">OO014_00900</name>
</gene>
<evidence type="ECO:0000256" key="1">
    <source>
        <dbReference type="SAM" id="MobiDB-lite"/>
    </source>
</evidence>
<reference evidence="2 3" key="1">
    <citation type="submission" date="2022-11" db="EMBL/GenBank/DDBJ databases">
        <title>Anaerobic phenanthrene biodegradation by a DNRA strain PheN6.</title>
        <authorList>
            <person name="Zhang Z."/>
        </authorList>
    </citation>
    <scope>NUCLEOTIDE SEQUENCE [LARGE SCALE GENOMIC DNA]</scope>
    <source>
        <strain evidence="2 3">PheN6</strain>
    </source>
</reference>
<keyword evidence="3" id="KW-1185">Reference proteome</keyword>
<proteinExistence type="predicted"/>
<dbReference type="Proteomes" id="UP001150259">
    <property type="component" value="Unassembled WGS sequence"/>
</dbReference>